<dbReference type="OrthoDB" id="6133115at2759"/>
<dbReference type="AlphaFoldDB" id="A0A8K0DU62"/>
<comment type="caution">
    <text evidence="8">The sequence shown here is derived from an EMBL/GenBank/DDBJ whole genome shotgun (WGS) entry which is preliminary data.</text>
</comment>
<evidence type="ECO:0000256" key="2">
    <source>
        <dbReference type="ARBA" id="ARBA00022473"/>
    </source>
</evidence>
<feature type="domain" description="RST" evidence="7">
    <location>
        <begin position="264"/>
        <end position="335"/>
    </location>
</feature>
<evidence type="ECO:0000256" key="4">
    <source>
        <dbReference type="ARBA" id="ARBA00023242"/>
    </source>
</evidence>
<evidence type="ECO:0008006" key="10">
    <source>
        <dbReference type="Google" id="ProtNLM"/>
    </source>
</evidence>
<organism evidence="8 9">
    <name type="scientific">Rhamnella rubrinervis</name>
    <dbReference type="NCBI Taxonomy" id="2594499"/>
    <lineage>
        <taxon>Eukaryota</taxon>
        <taxon>Viridiplantae</taxon>
        <taxon>Streptophyta</taxon>
        <taxon>Embryophyta</taxon>
        <taxon>Tracheophyta</taxon>
        <taxon>Spermatophyta</taxon>
        <taxon>Magnoliopsida</taxon>
        <taxon>eudicotyledons</taxon>
        <taxon>Gunneridae</taxon>
        <taxon>Pentapetalae</taxon>
        <taxon>rosids</taxon>
        <taxon>fabids</taxon>
        <taxon>Rosales</taxon>
        <taxon>Rhamnaceae</taxon>
        <taxon>rhamnoid group</taxon>
        <taxon>Rhamneae</taxon>
        <taxon>Rhamnella</taxon>
    </lineage>
</organism>
<proteinExistence type="predicted"/>
<keyword evidence="3" id="KW-0346">Stress response</keyword>
<name>A0A8K0DU62_9ROSA</name>
<keyword evidence="9" id="KW-1185">Reference proteome</keyword>
<evidence type="ECO:0000313" key="8">
    <source>
        <dbReference type="EMBL" id="KAF3431272.1"/>
    </source>
</evidence>
<keyword evidence="4" id="KW-0539">Nucleus</keyword>
<keyword evidence="2" id="KW-0217">Developmental protein</keyword>
<evidence type="ECO:0000259" key="6">
    <source>
        <dbReference type="PROSITE" id="PS51059"/>
    </source>
</evidence>
<evidence type="ECO:0000256" key="3">
    <source>
        <dbReference type="ARBA" id="ARBA00023016"/>
    </source>
</evidence>
<dbReference type="Pfam" id="PF12174">
    <property type="entry name" value="RST"/>
    <property type="match status" value="1"/>
</dbReference>
<dbReference type="PROSITE" id="PS51059">
    <property type="entry name" value="PARP_CATALYTIC"/>
    <property type="match status" value="1"/>
</dbReference>
<feature type="region of interest" description="Disordered" evidence="5">
    <location>
        <begin position="27"/>
        <end position="51"/>
    </location>
</feature>
<sequence>MREHLYWGTQMEQIDREDQVSMTIDDDEILDPGSETDEVNSSNGSDRDGFGQVFTGNGMVSLGEGSKEHGLIKKSFLMGMGLIAKDTNVVAIHKNLNSGFTRQARFESFRVFSKAVAQKCGGDANVKYAWYGGSREEISGIVSHGFSQCGRPASDHSHGVGVQLFPAKFSIDGALSSVADENGVRHMLLCRVILGKPEVVHQGSKQSHPSSKEFDSGVDNVLAPRRYIIWHTFMNSHVLPEFIISFKAPFLKESQRQQANNAFKKPTSPWMSFPTLISILSKFLYPSKMDLITKCYQDFRANKIKRPALIQRVRNIAGDKLLAAVIKSYRNKARTT</sequence>
<dbReference type="PROSITE" id="PS51879">
    <property type="entry name" value="RST"/>
    <property type="match status" value="1"/>
</dbReference>
<dbReference type="GO" id="GO:0005634">
    <property type="term" value="C:nucleus"/>
    <property type="evidence" value="ECO:0007669"/>
    <property type="project" value="UniProtKB-SubCell"/>
</dbReference>
<comment type="subcellular location">
    <subcellularLocation>
        <location evidence="1">Nucleus</location>
    </subcellularLocation>
</comment>
<dbReference type="InterPro" id="IPR022003">
    <property type="entry name" value="RST"/>
</dbReference>
<feature type="compositionally biased region" description="Acidic residues" evidence="5">
    <location>
        <begin position="27"/>
        <end position="38"/>
    </location>
</feature>
<evidence type="ECO:0000259" key="7">
    <source>
        <dbReference type="PROSITE" id="PS51879"/>
    </source>
</evidence>
<evidence type="ECO:0000256" key="5">
    <source>
        <dbReference type="SAM" id="MobiDB-lite"/>
    </source>
</evidence>
<dbReference type="GO" id="GO:0003950">
    <property type="term" value="F:NAD+ poly-ADP-ribosyltransferase activity"/>
    <property type="evidence" value="ECO:0007669"/>
    <property type="project" value="InterPro"/>
</dbReference>
<feature type="domain" description="PARP catalytic" evidence="6">
    <location>
        <begin position="44"/>
        <end position="266"/>
    </location>
</feature>
<dbReference type="PANTHER" id="PTHR32263">
    <property type="entry name" value="INACTIVE POLY [ADP-RIBOSE] POLYMERASE SRO4-RELATED"/>
    <property type="match status" value="1"/>
</dbReference>
<dbReference type="InterPro" id="IPR012317">
    <property type="entry name" value="Poly(ADP-ribose)pol_cat_dom"/>
</dbReference>
<accession>A0A8K0DU62</accession>
<dbReference type="Proteomes" id="UP000796880">
    <property type="component" value="Unassembled WGS sequence"/>
</dbReference>
<dbReference type="Gene3D" id="3.90.228.10">
    <property type="match status" value="1"/>
</dbReference>
<gene>
    <name evidence="8" type="ORF">FNV43_RR26002</name>
</gene>
<dbReference type="InterPro" id="IPR044964">
    <property type="entry name" value="RCD1/SRO1-5"/>
</dbReference>
<protein>
    <recommendedName>
        <fullName evidence="10">Poly [ADP-ribose] polymerase</fullName>
    </recommendedName>
</protein>
<evidence type="ECO:0000313" key="9">
    <source>
        <dbReference type="Proteomes" id="UP000796880"/>
    </source>
</evidence>
<dbReference type="SUPFAM" id="SSF56399">
    <property type="entry name" value="ADP-ribosylation"/>
    <property type="match status" value="1"/>
</dbReference>
<reference evidence="8" key="1">
    <citation type="submission" date="2020-03" db="EMBL/GenBank/DDBJ databases">
        <title>A high-quality chromosome-level genome assembly of a woody plant with both climbing and erect habits, Rhamnella rubrinervis.</title>
        <authorList>
            <person name="Lu Z."/>
            <person name="Yang Y."/>
            <person name="Zhu X."/>
            <person name="Sun Y."/>
        </authorList>
    </citation>
    <scope>NUCLEOTIDE SEQUENCE</scope>
    <source>
        <strain evidence="8">BYM</strain>
        <tissue evidence="8">Leaf</tissue>
    </source>
</reference>
<dbReference type="EMBL" id="VOIH02000012">
    <property type="protein sequence ID" value="KAF3431272.1"/>
    <property type="molecule type" value="Genomic_DNA"/>
</dbReference>
<dbReference type="PANTHER" id="PTHR32263:SF14">
    <property type="entry name" value="INACTIVE POLY [ADP-RIBOSE] POLYMERASE SRO2-RELATED"/>
    <property type="match status" value="1"/>
</dbReference>
<evidence type="ECO:0000256" key="1">
    <source>
        <dbReference type="ARBA" id="ARBA00004123"/>
    </source>
</evidence>